<comment type="caution">
    <text evidence="1">The sequence shown here is derived from an EMBL/GenBank/DDBJ whole genome shotgun (WGS) entry which is preliminary data.</text>
</comment>
<dbReference type="InterPro" id="IPR011856">
    <property type="entry name" value="tRNA_endonuc-like_dom_sf"/>
</dbReference>
<gene>
    <name evidence="1" type="ORF">A3C16_00970</name>
</gene>
<accession>A0A1G2KWZ4</accession>
<evidence type="ECO:0000313" key="2">
    <source>
        <dbReference type="Proteomes" id="UP000177811"/>
    </source>
</evidence>
<reference evidence="1 2" key="1">
    <citation type="journal article" date="2016" name="Nat. Commun.">
        <title>Thousands of microbial genomes shed light on interconnected biogeochemical processes in an aquifer system.</title>
        <authorList>
            <person name="Anantharaman K."/>
            <person name="Brown C.T."/>
            <person name="Hug L.A."/>
            <person name="Sharon I."/>
            <person name="Castelle C.J."/>
            <person name="Probst A.J."/>
            <person name="Thomas B.C."/>
            <person name="Singh A."/>
            <person name="Wilkins M.J."/>
            <person name="Karaoz U."/>
            <person name="Brodie E.L."/>
            <person name="Williams K.H."/>
            <person name="Hubbard S.S."/>
            <person name="Banfield J.F."/>
        </authorList>
    </citation>
    <scope>NUCLEOTIDE SEQUENCE [LARGE SCALE GENOMIC DNA]</scope>
</reference>
<evidence type="ECO:0000313" key="1">
    <source>
        <dbReference type="EMBL" id="OHA03950.1"/>
    </source>
</evidence>
<dbReference type="Gene3D" id="3.40.1350.10">
    <property type="match status" value="1"/>
</dbReference>
<dbReference type="AlphaFoldDB" id="A0A1G2KWZ4"/>
<dbReference type="EMBL" id="MHQL01000004">
    <property type="protein sequence ID" value="OHA03950.1"/>
    <property type="molecule type" value="Genomic_DNA"/>
</dbReference>
<protein>
    <submittedName>
        <fullName evidence="1">Uncharacterized protein</fullName>
    </submittedName>
</protein>
<proteinExistence type="predicted"/>
<dbReference type="GO" id="GO:0003676">
    <property type="term" value="F:nucleic acid binding"/>
    <property type="evidence" value="ECO:0007669"/>
    <property type="project" value="InterPro"/>
</dbReference>
<name>A0A1G2KWZ4_9BACT</name>
<sequence length="192" mass="22708">MPKTDYTKAISAILQFKRTFDKIDPKIPRKLVGEIGEFYALQKLEKMGLQPEHKGGQGGYDIYLKKINKRIEVRTSLWKNEGVYPDETVRFWGWRVENRNQKKSEKFDYLIGVGLDDDFAKQKFYVFTYKEAFSVGDTLIGRFKNIKKKIHLFETSNAFKRALKLRPKLITSFERKINLSPSRFLDKWNKIK</sequence>
<organism evidence="1 2">
    <name type="scientific">Candidatus Sungbacteria bacterium RIFCSPHIGHO2_02_FULL_51_29</name>
    <dbReference type="NCBI Taxonomy" id="1802273"/>
    <lineage>
        <taxon>Bacteria</taxon>
        <taxon>Candidatus Sungiibacteriota</taxon>
    </lineage>
</organism>
<dbReference type="Proteomes" id="UP000177811">
    <property type="component" value="Unassembled WGS sequence"/>
</dbReference>